<evidence type="ECO:0000256" key="8">
    <source>
        <dbReference type="SAM" id="Phobius"/>
    </source>
</evidence>
<evidence type="ECO:0000256" key="7">
    <source>
        <dbReference type="ARBA" id="ARBA00023136"/>
    </source>
</evidence>
<dbReference type="Pfam" id="PF12698">
    <property type="entry name" value="ABC2_membrane_3"/>
    <property type="match status" value="1"/>
</dbReference>
<keyword evidence="4" id="KW-1003">Cell membrane</keyword>
<evidence type="ECO:0000256" key="1">
    <source>
        <dbReference type="ARBA" id="ARBA00004651"/>
    </source>
</evidence>
<keyword evidence="3" id="KW-0813">Transport</keyword>
<feature type="transmembrane region" description="Helical" evidence="8">
    <location>
        <begin position="154"/>
        <end position="174"/>
    </location>
</feature>
<name>A0A3B0URJ6_9ZZZZ</name>
<protein>
    <submittedName>
        <fullName evidence="10">ABC-type multidrug transport system, permease component</fullName>
    </submittedName>
</protein>
<dbReference type="EMBL" id="UOET01000165">
    <property type="protein sequence ID" value="VAW27847.1"/>
    <property type="molecule type" value="Genomic_DNA"/>
</dbReference>
<dbReference type="GO" id="GO:0140359">
    <property type="term" value="F:ABC-type transporter activity"/>
    <property type="evidence" value="ECO:0007669"/>
    <property type="project" value="InterPro"/>
</dbReference>
<sequence>MLPIIILIPILQLVILSYTATFEIKNIRLVVVDNDHTTESRNLINKFSGSKFYKYLGQEDNYKQAENAIAKGDADQILVISPDFEKKLFTEKKGDVQITTDAINGSAASLMAAYAISIINDFNEGIIIRKFPLHYKGLSIGVSPSFWYNPELNYITYMVPGILVLLITIIALFLSSMNIVKEKELGTIEQLNVTPITKFEFIAGKLIPFWIIAMVDLLIGLLIARFWFGIIIVGSPFLLIFVAAVYLVLVLSLGLFISTLTETMQQAMFISWFVLVVFILMSGLFTPIESMPLWAQNLDKLNPLAYFVKINRMIMLKGAVFSDFRNDFFILAGYAAAMLTFSALKYRKTS</sequence>
<evidence type="ECO:0000259" key="9">
    <source>
        <dbReference type="PROSITE" id="PS51012"/>
    </source>
</evidence>
<feature type="transmembrane region" description="Helical" evidence="8">
    <location>
        <begin position="237"/>
        <end position="257"/>
    </location>
</feature>
<evidence type="ECO:0000313" key="10">
    <source>
        <dbReference type="EMBL" id="VAW27847.1"/>
    </source>
</evidence>
<dbReference type="Gene3D" id="3.40.1710.10">
    <property type="entry name" value="abc type-2 transporter like domain"/>
    <property type="match status" value="1"/>
</dbReference>
<dbReference type="GO" id="GO:0005886">
    <property type="term" value="C:plasma membrane"/>
    <property type="evidence" value="ECO:0007669"/>
    <property type="project" value="UniProtKB-SubCell"/>
</dbReference>
<feature type="transmembrane region" description="Helical" evidence="8">
    <location>
        <begin position="207"/>
        <end position="231"/>
    </location>
</feature>
<dbReference type="InterPro" id="IPR013525">
    <property type="entry name" value="ABC2_TM"/>
</dbReference>
<dbReference type="AlphaFoldDB" id="A0A3B0URJ6"/>
<keyword evidence="6 8" id="KW-1133">Transmembrane helix</keyword>
<dbReference type="InterPro" id="IPR047817">
    <property type="entry name" value="ABC2_TM_bact-type"/>
</dbReference>
<comment type="subcellular location">
    <subcellularLocation>
        <location evidence="1">Cell membrane</location>
        <topology evidence="1">Multi-pass membrane protein</topology>
    </subcellularLocation>
</comment>
<dbReference type="PANTHER" id="PTHR30294:SF29">
    <property type="entry name" value="MULTIDRUG ABC TRANSPORTER PERMEASE YBHS-RELATED"/>
    <property type="match status" value="1"/>
</dbReference>
<reference evidence="10" key="1">
    <citation type="submission" date="2018-06" db="EMBL/GenBank/DDBJ databases">
        <authorList>
            <person name="Zhirakovskaya E."/>
        </authorList>
    </citation>
    <scope>NUCLEOTIDE SEQUENCE</scope>
</reference>
<evidence type="ECO:0000256" key="6">
    <source>
        <dbReference type="ARBA" id="ARBA00022989"/>
    </source>
</evidence>
<feature type="domain" description="ABC transmembrane type-2" evidence="9">
    <location>
        <begin position="116"/>
        <end position="349"/>
    </location>
</feature>
<evidence type="ECO:0000256" key="4">
    <source>
        <dbReference type="ARBA" id="ARBA00022475"/>
    </source>
</evidence>
<evidence type="ECO:0000256" key="3">
    <source>
        <dbReference type="ARBA" id="ARBA00022448"/>
    </source>
</evidence>
<proteinExistence type="inferred from homology"/>
<dbReference type="PROSITE" id="PS51012">
    <property type="entry name" value="ABC_TM2"/>
    <property type="match status" value="1"/>
</dbReference>
<organism evidence="10">
    <name type="scientific">hydrothermal vent metagenome</name>
    <dbReference type="NCBI Taxonomy" id="652676"/>
    <lineage>
        <taxon>unclassified sequences</taxon>
        <taxon>metagenomes</taxon>
        <taxon>ecological metagenomes</taxon>
    </lineage>
</organism>
<feature type="transmembrane region" description="Helical" evidence="8">
    <location>
        <begin position="269"/>
        <end position="288"/>
    </location>
</feature>
<dbReference type="InterPro" id="IPR051449">
    <property type="entry name" value="ABC-2_transporter_component"/>
</dbReference>
<dbReference type="PANTHER" id="PTHR30294">
    <property type="entry name" value="MEMBRANE COMPONENT OF ABC TRANSPORTER YHHJ-RELATED"/>
    <property type="match status" value="1"/>
</dbReference>
<accession>A0A3B0URJ6</accession>
<evidence type="ECO:0000256" key="2">
    <source>
        <dbReference type="ARBA" id="ARBA00007783"/>
    </source>
</evidence>
<keyword evidence="7 8" id="KW-0472">Membrane</keyword>
<evidence type="ECO:0000256" key="5">
    <source>
        <dbReference type="ARBA" id="ARBA00022692"/>
    </source>
</evidence>
<feature type="transmembrane region" description="Helical" evidence="8">
    <location>
        <begin position="328"/>
        <end position="346"/>
    </location>
</feature>
<keyword evidence="5 8" id="KW-0812">Transmembrane</keyword>
<gene>
    <name evidence="10" type="ORF">MNBD_BACTEROID07-1374</name>
</gene>
<comment type="similarity">
    <text evidence="2">Belongs to the ABC-2 integral membrane protein family.</text>
</comment>